<organism evidence="2 3">
    <name type="scientific">Rhodococcus aetherivorans</name>
    <dbReference type="NCBI Taxonomy" id="191292"/>
    <lineage>
        <taxon>Bacteria</taxon>
        <taxon>Bacillati</taxon>
        <taxon>Actinomycetota</taxon>
        <taxon>Actinomycetes</taxon>
        <taxon>Mycobacteriales</taxon>
        <taxon>Nocardiaceae</taxon>
        <taxon>Rhodococcus</taxon>
    </lineage>
</organism>
<evidence type="ECO:0008006" key="4">
    <source>
        <dbReference type="Google" id="ProtNLM"/>
    </source>
</evidence>
<comment type="caution">
    <text evidence="2">The sequence shown here is derived from an EMBL/GenBank/DDBJ whole genome shotgun (WGS) entry which is preliminary data.</text>
</comment>
<sequence>MTSPIGPGFDGLALTIFVVVGICGVIAPILAVVGDRGAPTFDKHSAWMLASGLTAHTLAEAGLTLAL</sequence>
<keyword evidence="1" id="KW-1133">Transmembrane helix</keyword>
<proteinExistence type="predicted"/>
<reference evidence="2 3" key="1">
    <citation type="journal article" date="2018" name="Biodegradation">
        <title>1,4-Dioxane degradation characteristics of Rhodococcus aetherivorans JCM 14343.</title>
        <authorList>
            <person name="Inoue D."/>
            <person name="Tsunoda T."/>
            <person name="Yamamoto N."/>
            <person name="Ike M."/>
            <person name="Sei K."/>
        </authorList>
    </citation>
    <scope>NUCLEOTIDE SEQUENCE [LARGE SCALE GENOMIC DNA]</scope>
    <source>
        <strain evidence="2 3">JCM 14343</strain>
    </source>
</reference>
<accession>A0ABQ0YFE5</accession>
<dbReference type="RefSeq" id="WP_029542703.1">
    <property type="nucleotide sequence ID" value="NZ_BAAAYP010000043.1"/>
</dbReference>
<dbReference type="Proteomes" id="UP000325466">
    <property type="component" value="Unassembled WGS sequence"/>
</dbReference>
<feature type="transmembrane region" description="Helical" evidence="1">
    <location>
        <begin position="12"/>
        <end position="34"/>
    </location>
</feature>
<keyword evidence="1" id="KW-0472">Membrane</keyword>
<dbReference type="EMBL" id="BLAH01000017">
    <property type="protein sequence ID" value="GES35265.1"/>
    <property type="molecule type" value="Genomic_DNA"/>
</dbReference>
<evidence type="ECO:0000313" key="2">
    <source>
        <dbReference type="EMBL" id="GES35265.1"/>
    </source>
</evidence>
<evidence type="ECO:0000313" key="3">
    <source>
        <dbReference type="Proteomes" id="UP000325466"/>
    </source>
</evidence>
<evidence type="ECO:0000256" key="1">
    <source>
        <dbReference type="SAM" id="Phobius"/>
    </source>
</evidence>
<keyword evidence="1" id="KW-0812">Transmembrane</keyword>
<keyword evidence="3" id="KW-1185">Reference proteome</keyword>
<protein>
    <recommendedName>
        <fullName evidence="4">ZIP family metal transporter</fullName>
    </recommendedName>
</protein>
<name>A0ABQ0YFE5_9NOCA</name>
<gene>
    <name evidence="2" type="ORF">RAJCM14343_0512</name>
</gene>